<evidence type="ECO:0000256" key="2">
    <source>
        <dbReference type="ARBA" id="ARBA00022908"/>
    </source>
</evidence>
<dbReference type="PANTHER" id="PTHR30629:SF2">
    <property type="entry name" value="PROPHAGE INTEGRASE INTS-RELATED"/>
    <property type="match status" value="1"/>
</dbReference>
<dbReference type="GO" id="GO:0015074">
    <property type="term" value="P:DNA integration"/>
    <property type="evidence" value="ECO:0007669"/>
    <property type="project" value="UniProtKB-KW"/>
</dbReference>
<evidence type="ECO:0000256" key="5">
    <source>
        <dbReference type="PROSITE-ProRule" id="PRU01248"/>
    </source>
</evidence>
<dbReference type="SUPFAM" id="SSF56349">
    <property type="entry name" value="DNA breaking-rejoining enzymes"/>
    <property type="match status" value="1"/>
</dbReference>
<dbReference type="Gene3D" id="1.10.150.130">
    <property type="match status" value="1"/>
</dbReference>
<keyword evidence="3 5" id="KW-0238">DNA-binding</keyword>
<accession>A0A2I1DM70</accession>
<dbReference type="Gene3D" id="1.10.443.10">
    <property type="entry name" value="Intergrase catalytic core"/>
    <property type="match status" value="1"/>
</dbReference>
<dbReference type="InterPro" id="IPR013762">
    <property type="entry name" value="Integrase-like_cat_sf"/>
</dbReference>
<dbReference type="Pfam" id="PF00589">
    <property type="entry name" value="Phage_integrase"/>
    <property type="match status" value="1"/>
</dbReference>
<sequence length="357" mass="39527">MAAIEKRTASDGTTSYRVKVRLRGQPVQSATFASLTKAKQWATQTEAAIREGRHFKTSEAKRHTLVEAIERYERENLQGMRAKDARKQHLDYWKAELGTLSLADVTPAAVKQKLAQLADNPSERTGRPRSASTLNHYRQALASVLTEAVKDWEWLEASPMVKVGKKAEPRGRVRYLSDDERERLLLACKESANDDLYLAVLLALTTGGRQAETMGASWSQVDLSRATLQLEETKNGSRRALHLVGPVLDMLKERAKVRRIDTGLLFPSKVNPKQPVDLRTPWENALKAAGIEGFHWHDLRHTFASMAAMNGASLPELAALLGHKTLAMVQRYAHLSPQHTASLAERVAAQMVGGGAA</sequence>
<evidence type="ECO:0000313" key="8">
    <source>
        <dbReference type="EMBL" id="PKY10979.1"/>
    </source>
</evidence>
<evidence type="ECO:0000256" key="4">
    <source>
        <dbReference type="ARBA" id="ARBA00023172"/>
    </source>
</evidence>
<evidence type="ECO:0000313" key="9">
    <source>
        <dbReference type="Proteomes" id="UP000234329"/>
    </source>
</evidence>
<dbReference type="InterPro" id="IPR002104">
    <property type="entry name" value="Integrase_catalytic"/>
</dbReference>
<dbReference type="InterPro" id="IPR050808">
    <property type="entry name" value="Phage_Integrase"/>
</dbReference>
<dbReference type="PANTHER" id="PTHR30629">
    <property type="entry name" value="PROPHAGE INTEGRASE"/>
    <property type="match status" value="1"/>
</dbReference>
<proteinExistence type="inferred from homology"/>
<comment type="similarity">
    <text evidence="1">Belongs to the 'phage' integrase family.</text>
</comment>
<dbReference type="PROSITE" id="PS51898">
    <property type="entry name" value="TYR_RECOMBINASE"/>
    <property type="match status" value="1"/>
</dbReference>
<dbReference type="InterPro" id="IPR044068">
    <property type="entry name" value="CB"/>
</dbReference>
<dbReference type="InterPro" id="IPR010998">
    <property type="entry name" value="Integrase_recombinase_N"/>
</dbReference>
<feature type="domain" description="Tyr recombinase" evidence="6">
    <location>
        <begin position="171"/>
        <end position="345"/>
    </location>
</feature>
<dbReference type="GO" id="GO:0006310">
    <property type="term" value="P:DNA recombination"/>
    <property type="evidence" value="ECO:0007669"/>
    <property type="project" value="UniProtKB-KW"/>
</dbReference>
<name>A0A2I1DM70_9PROT</name>
<comment type="caution">
    <text evidence="8">The sequence shown here is derived from an EMBL/GenBank/DDBJ whole genome shotgun (WGS) entry which is preliminary data.</text>
</comment>
<evidence type="ECO:0000259" key="6">
    <source>
        <dbReference type="PROSITE" id="PS51898"/>
    </source>
</evidence>
<keyword evidence="2" id="KW-0229">DNA integration</keyword>
<dbReference type="AlphaFoldDB" id="A0A2I1DM70"/>
<feature type="domain" description="Core-binding (CB)" evidence="7">
    <location>
        <begin position="63"/>
        <end position="149"/>
    </location>
</feature>
<dbReference type="RefSeq" id="WP_101537571.1">
    <property type="nucleotide sequence ID" value="NZ_MXAV01000027.1"/>
</dbReference>
<evidence type="ECO:0000259" key="7">
    <source>
        <dbReference type="PROSITE" id="PS51900"/>
    </source>
</evidence>
<dbReference type="Proteomes" id="UP000234329">
    <property type="component" value="Unassembled WGS sequence"/>
</dbReference>
<dbReference type="CDD" id="cd00796">
    <property type="entry name" value="INT_Rci_Hp1_C"/>
    <property type="match status" value="1"/>
</dbReference>
<gene>
    <name evidence="8" type="ORF">B1757_06610</name>
</gene>
<organism evidence="8 9">
    <name type="scientific">Acidithiobacillus marinus</name>
    <dbReference type="NCBI Taxonomy" id="187490"/>
    <lineage>
        <taxon>Bacteria</taxon>
        <taxon>Pseudomonadati</taxon>
        <taxon>Pseudomonadota</taxon>
        <taxon>Acidithiobacillia</taxon>
        <taxon>Acidithiobacillales</taxon>
        <taxon>Acidithiobacillaceae</taxon>
        <taxon>Acidithiobacillus</taxon>
    </lineage>
</organism>
<evidence type="ECO:0000256" key="1">
    <source>
        <dbReference type="ARBA" id="ARBA00008857"/>
    </source>
</evidence>
<keyword evidence="4" id="KW-0233">DNA recombination</keyword>
<dbReference type="InterPro" id="IPR011010">
    <property type="entry name" value="DNA_brk_join_enz"/>
</dbReference>
<evidence type="ECO:0000256" key="3">
    <source>
        <dbReference type="ARBA" id="ARBA00023125"/>
    </source>
</evidence>
<protein>
    <submittedName>
        <fullName evidence="8">Integrase</fullName>
    </submittedName>
</protein>
<dbReference type="EMBL" id="MXAV01000027">
    <property type="protein sequence ID" value="PKY10979.1"/>
    <property type="molecule type" value="Genomic_DNA"/>
</dbReference>
<reference evidence="8 9" key="1">
    <citation type="submission" date="2017-03" db="EMBL/GenBank/DDBJ databases">
        <title>Draft genime sequence of the acidophilic sulfur-oxidizing bacterium Acidithiobacillus sp. SH, isolated from seawater.</title>
        <authorList>
            <person name="Sharmin S."/>
            <person name="Tokuhisa M."/>
            <person name="Kanao T."/>
            <person name="Kamimura K."/>
        </authorList>
    </citation>
    <scope>NUCLEOTIDE SEQUENCE [LARGE SCALE GENOMIC DNA]</scope>
    <source>
        <strain evidence="8 9">SH</strain>
    </source>
</reference>
<dbReference type="GO" id="GO:0003677">
    <property type="term" value="F:DNA binding"/>
    <property type="evidence" value="ECO:0007669"/>
    <property type="project" value="UniProtKB-UniRule"/>
</dbReference>
<dbReference type="PROSITE" id="PS51900">
    <property type="entry name" value="CB"/>
    <property type="match status" value="1"/>
</dbReference>
<dbReference type="InParanoid" id="A0A2I1DM70"/>
<dbReference type="OrthoDB" id="5293311at2"/>
<keyword evidence="9" id="KW-1185">Reference proteome</keyword>